<name>A0A4V6WIC6_9NEIS</name>
<evidence type="ECO:0000256" key="1">
    <source>
        <dbReference type="ARBA" id="ARBA00006484"/>
    </source>
</evidence>
<dbReference type="Proteomes" id="UP000310016">
    <property type="component" value="Unassembled WGS sequence"/>
</dbReference>
<evidence type="ECO:0000256" key="3">
    <source>
        <dbReference type="SAM" id="MobiDB-lite"/>
    </source>
</evidence>
<dbReference type="CDD" id="cd05369">
    <property type="entry name" value="TER_DECR_SDR_a"/>
    <property type="match status" value="1"/>
</dbReference>
<gene>
    <name evidence="4" type="ORF">FAZ21_04915</name>
</gene>
<dbReference type="Pfam" id="PF13561">
    <property type="entry name" value="adh_short_C2"/>
    <property type="match status" value="1"/>
</dbReference>
<dbReference type="GO" id="GO:0006635">
    <property type="term" value="P:fatty acid beta-oxidation"/>
    <property type="evidence" value="ECO:0007669"/>
    <property type="project" value="TreeGrafter"/>
</dbReference>
<accession>A0A4V6WIC6</accession>
<keyword evidence="5" id="KW-1185">Reference proteome</keyword>
<dbReference type="GO" id="GO:0008670">
    <property type="term" value="F:2,4-dienoyl-CoA reductase (NADPH) activity"/>
    <property type="evidence" value="ECO:0007669"/>
    <property type="project" value="TreeGrafter"/>
</dbReference>
<evidence type="ECO:0000256" key="2">
    <source>
        <dbReference type="ARBA" id="ARBA00023002"/>
    </source>
</evidence>
<comment type="similarity">
    <text evidence="1">Belongs to the short-chain dehydrogenases/reductases (SDR) family.</text>
</comment>
<comment type="caution">
    <text evidence="4">The sequence shown here is derived from an EMBL/GenBank/DDBJ whole genome shotgun (WGS) entry which is preliminary data.</text>
</comment>
<organism evidence="4 5">
    <name type="scientific">Chitiniphilus eburneus</name>
    <dbReference type="NCBI Taxonomy" id="2571148"/>
    <lineage>
        <taxon>Bacteria</taxon>
        <taxon>Pseudomonadati</taxon>
        <taxon>Pseudomonadota</taxon>
        <taxon>Betaproteobacteria</taxon>
        <taxon>Neisseriales</taxon>
        <taxon>Chitinibacteraceae</taxon>
        <taxon>Chitiniphilus</taxon>
    </lineage>
</organism>
<dbReference type="PRINTS" id="PR00081">
    <property type="entry name" value="GDHRDH"/>
</dbReference>
<dbReference type="InterPro" id="IPR036291">
    <property type="entry name" value="NAD(P)-bd_dom_sf"/>
</dbReference>
<dbReference type="PANTHER" id="PTHR43658:SF8">
    <property type="entry name" value="17-BETA-HYDROXYSTEROID DEHYDROGENASE 14-RELATED"/>
    <property type="match status" value="1"/>
</dbReference>
<dbReference type="PANTHER" id="PTHR43658">
    <property type="entry name" value="SHORT-CHAIN DEHYDROGENASE/REDUCTASE"/>
    <property type="match status" value="1"/>
</dbReference>
<dbReference type="SUPFAM" id="SSF51735">
    <property type="entry name" value="NAD(P)-binding Rossmann-fold domains"/>
    <property type="match status" value="1"/>
</dbReference>
<dbReference type="Gene3D" id="3.40.50.720">
    <property type="entry name" value="NAD(P)-binding Rossmann-like Domain"/>
    <property type="match status" value="1"/>
</dbReference>
<feature type="region of interest" description="Disordered" evidence="3">
    <location>
        <begin position="279"/>
        <end position="302"/>
    </location>
</feature>
<evidence type="ECO:0000313" key="4">
    <source>
        <dbReference type="EMBL" id="TJZ77668.1"/>
    </source>
</evidence>
<dbReference type="EMBL" id="SUMF01000002">
    <property type="protein sequence ID" value="TJZ77668.1"/>
    <property type="molecule type" value="Genomic_DNA"/>
</dbReference>
<sequence>MFRNDLFEGHVAFVTGGGSGLGRAIAEHLVRHGARVAIVGRREDVLAQTARELGAERVLPVRCDIRFADEVEDAVAHTLAHFGRIDSLVNSAAGNFVAPTERLSNNAFKLIVDTVLMGTVHCTMTLGKHWIERGQRGSVLSISTNYASTGSAFVVPSGCAKAGVENLIKSLAAEWGRYGLRFVGISPGPFPTDGAMAQLRIHEDLLPGVDIAAMITERIPMGRLGKLQELADLALFLLSPNAEYINGEIIRIDGGETPNLAGEFSFMRDVPAEVWEQKAGGLKRQQPRSAHPTLATVGNVSP</sequence>
<keyword evidence="2" id="KW-0560">Oxidoreductase</keyword>
<reference evidence="4 5" key="1">
    <citation type="submission" date="2019-04" db="EMBL/GenBank/DDBJ databases">
        <title>Chitiniphilus eburnea sp. nov., a novel chitinolytic bacterium isolated from aquaculture sludge.</title>
        <authorList>
            <person name="Sheng M."/>
        </authorList>
    </citation>
    <scope>NUCLEOTIDE SEQUENCE [LARGE SCALE GENOMIC DNA]</scope>
    <source>
        <strain evidence="4 5">HX-2-15</strain>
    </source>
</reference>
<protein>
    <submittedName>
        <fullName evidence="4">SDR family oxidoreductase</fullName>
    </submittedName>
</protein>
<proteinExistence type="inferred from homology"/>
<dbReference type="AlphaFoldDB" id="A0A4V6WIC6"/>
<dbReference type="OrthoDB" id="9803333at2"/>
<evidence type="ECO:0000313" key="5">
    <source>
        <dbReference type="Proteomes" id="UP000310016"/>
    </source>
</evidence>
<dbReference type="FunFam" id="3.40.50.720:FF:000084">
    <property type="entry name" value="Short-chain dehydrogenase reductase"/>
    <property type="match status" value="1"/>
</dbReference>
<dbReference type="RefSeq" id="WP_136772142.1">
    <property type="nucleotide sequence ID" value="NZ_SUMF01000002.1"/>
</dbReference>
<dbReference type="InterPro" id="IPR002347">
    <property type="entry name" value="SDR_fam"/>
</dbReference>